<dbReference type="RefSeq" id="WP_146846264.1">
    <property type="nucleotide sequence ID" value="NZ_BJWH01000011.1"/>
</dbReference>
<protein>
    <recommendedName>
        <fullName evidence="1">DUF5808 domain-containing protein</fullName>
    </recommendedName>
</protein>
<keyword evidence="3" id="KW-1185">Reference proteome</keyword>
<reference evidence="2 3" key="1">
    <citation type="submission" date="2019-07" db="EMBL/GenBank/DDBJ databases">
        <title>Whole genome shotgun sequence of Cellulomonas terrae NBRC 100819.</title>
        <authorList>
            <person name="Hosoyama A."/>
            <person name="Uohara A."/>
            <person name="Ohji S."/>
            <person name="Ichikawa N."/>
        </authorList>
    </citation>
    <scope>NUCLEOTIDE SEQUENCE [LARGE SCALE GENOMIC DNA]</scope>
    <source>
        <strain evidence="2 3">NBRC 100819</strain>
    </source>
</reference>
<comment type="caution">
    <text evidence="2">The sequence shown here is derived from an EMBL/GenBank/DDBJ whole genome shotgun (WGS) entry which is preliminary data.</text>
</comment>
<evidence type="ECO:0000313" key="3">
    <source>
        <dbReference type="Proteomes" id="UP000321049"/>
    </source>
</evidence>
<dbReference type="AlphaFoldDB" id="A0A511JLD9"/>
<dbReference type="EMBL" id="BJWH01000011">
    <property type="protein sequence ID" value="GEL98754.1"/>
    <property type="molecule type" value="Genomic_DNA"/>
</dbReference>
<sequence length="102" mass="11496">MASQDERATGMDLQKLIRLITLGLAVAAVVKELRTPPEERQWNGVLGFVPYDFRVPTLARVKERMWDPESAHLISPRVFGVGWTLNVGRLVELVRQRVASAD</sequence>
<evidence type="ECO:0000259" key="1">
    <source>
        <dbReference type="Pfam" id="PF19124"/>
    </source>
</evidence>
<dbReference type="OrthoDB" id="4558476at2"/>
<dbReference type="Pfam" id="PF19124">
    <property type="entry name" value="DUF5808"/>
    <property type="match status" value="1"/>
</dbReference>
<dbReference type="Proteomes" id="UP000321049">
    <property type="component" value="Unassembled WGS sequence"/>
</dbReference>
<accession>A0A511JLD9</accession>
<dbReference type="InterPro" id="IPR043831">
    <property type="entry name" value="DUF5808"/>
</dbReference>
<name>A0A511JLD9_9CELL</name>
<gene>
    <name evidence="2" type="ORF">CTE05_23010</name>
</gene>
<feature type="domain" description="DUF5808" evidence="1">
    <location>
        <begin position="68"/>
        <end position="91"/>
    </location>
</feature>
<proteinExistence type="predicted"/>
<evidence type="ECO:0000313" key="2">
    <source>
        <dbReference type="EMBL" id="GEL98754.1"/>
    </source>
</evidence>
<organism evidence="2 3">
    <name type="scientific">Cellulomonas terrae</name>
    <dbReference type="NCBI Taxonomy" id="311234"/>
    <lineage>
        <taxon>Bacteria</taxon>
        <taxon>Bacillati</taxon>
        <taxon>Actinomycetota</taxon>
        <taxon>Actinomycetes</taxon>
        <taxon>Micrococcales</taxon>
        <taxon>Cellulomonadaceae</taxon>
        <taxon>Cellulomonas</taxon>
    </lineage>
</organism>